<dbReference type="PROSITE" id="PS00455">
    <property type="entry name" value="AMP_BINDING"/>
    <property type="match status" value="1"/>
</dbReference>
<comment type="cofactor">
    <cofactor evidence="1">
        <name>pantetheine 4'-phosphate</name>
        <dbReference type="ChEBI" id="CHEBI:47942"/>
    </cofactor>
</comment>
<evidence type="ECO:0000313" key="6">
    <source>
        <dbReference type="EMBL" id="GAA4352176.1"/>
    </source>
</evidence>
<evidence type="ECO:0000313" key="7">
    <source>
        <dbReference type="Proteomes" id="UP001500975"/>
    </source>
</evidence>
<evidence type="ECO:0000259" key="5">
    <source>
        <dbReference type="PROSITE" id="PS50075"/>
    </source>
</evidence>
<proteinExistence type="predicted"/>
<feature type="region of interest" description="Disordered" evidence="4">
    <location>
        <begin position="1309"/>
        <end position="1329"/>
    </location>
</feature>
<reference evidence="7" key="1">
    <citation type="journal article" date="2019" name="Int. J. Syst. Evol. Microbiol.">
        <title>The Global Catalogue of Microorganisms (GCM) 10K type strain sequencing project: providing services to taxonomists for standard genome sequencing and annotation.</title>
        <authorList>
            <consortium name="The Broad Institute Genomics Platform"/>
            <consortium name="The Broad Institute Genome Sequencing Center for Infectious Disease"/>
            <person name="Wu L."/>
            <person name="Ma J."/>
        </authorList>
    </citation>
    <scope>NUCLEOTIDE SEQUENCE [LARGE SCALE GENOMIC DNA]</scope>
    <source>
        <strain evidence="7">JCM 17804</strain>
    </source>
</reference>
<evidence type="ECO:0000256" key="3">
    <source>
        <dbReference type="ARBA" id="ARBA00022553"/>
    </source>
</evidence>
<dbReference type="Pfam" id="PF00550">
    <property type="entry name" value="PP-binding"/>
    <property type="match status" value="2"/>
</dbReference>
<dbReference type="PANTHER" id="PTHR45527:SF1">
    <property type="entry name" value="FATTY ACID SYNTHASE"/>
    <property type="match status" value="1"/>
</dbReference>
<dbReference type="Proteomes" id="UP001500975">
    <property type="component" value="Unassembled WGS sequence"/>
</dbReference>
<name>A0ABP8I627_9BURK</name>
<dbReference type="CDD" id="cd12116">
    <property type="entry name" value="A_NRPS_Ta1_like"/>
    <property type="match status" value="1"/>
</dbReference>
<dbReference type="SMART" id="SM00823">
    <property type="entry name" value="PKS_PP"/>
    <property type="match status" value="2"/>
</dbReference>
<dbReference type="Gene3D" id="1.10.1200.10">
    <property type="entry name" value="ACP-like"/>
    <property type="match status" value="2"/>
</dbReference>
<dbReference type="PROSITE" id="PS50075">
    <property type="entry name" value="CARRIER"/>
    <property type="match status" value="2"/>
</dbReference>
<dbReference type="InterPro" id="IPR000873">
    <property type="entry name" value="AMP-dep_synth/lig_dom"/>
</dbReference>
<dbReference type="Gene3D" id="3.30.559.30">
    <property type="entry name" value="Nonribosomal peptide synthetase, condensation domain"/>
    <property type="match status" value="2"/>
</dbReference>
<accession>A0ABP8I627</accession>
<organism evidence="6 7">
    <name type="scientific">Variovorax defluvii</name>
    <dbReference type="NCBI Taxonomy" id="913761"/>
    <lineage>
        <taxon>Bacteria</taxon>
        <taxon>Pseudomonadati</taxon>
        <taxon>Pseudomonadota</taxon>
        <taxon>Betaproteobacteria</taxon>
        <taxon>Burkholderiales</taxon>
        <taxon>Comamonadaceae</taxon>
        <taxon>Variovorax</taxon>
    </lineage>
</organism>
<evidence type="ECO:0000256" key="1">
    <source>
        <dbReference type="ARBA" id="ARBA00001957"/>
    </source>
</evidence>
<feature type="domain" description="Carrier" evidence="5">
    <location>
        <begin position="1014"/>
        <end position="1089"/>
    </location>
</feature>
<dbReference type="Pfam" id="PF13193">
    <property type="entry name" value="AMP-binding_C"/>
    <property type="match status" value="1"/>
</dbReference>
<dbReference type="InterPro" id="IPR010071">
    <property type="entry name" value="AA_adenyl_dom"/>
</dbReference>
<dbReference type="PANTHER" id="PTHR45527">
    <property type="entry name" value="NONRIBOSOMAL PEPTIDE SYNTHETASE"/>
    <property type="match status" value="1"/>
</dbReference>
<dbReference type="Gene3D" id="3.30.300.30">
    <property type="match status" value="1"/>
</dbReference>
<keyword evidence="2" id="KW-0596">Phosphopantetheine</keyword>
<evidence type="ECO:0000256" key="4">
    <source>
        <dbReference type="SAM" id="MobiDB-lite"/>
    </source>
</evidence>
<comment type="caution">
    <text evidence="6">The sequence shown here is derived from an EMBL/GenBank/DDBJ whole genome shotgun (WGS) entry which is preliminary data.</text>
</comment>
<dbReference type="InterPro" id="IPR001242">
    <property type="entry name" value="Condensation_dom"/>
</dbReference>
<dbReference type="SUPFAM" id="SSF52777">
    <property type="entry name" value="CoA-dependent acyltransferases"/>
    <property type="match status" value="4"/>
</dbReference>
<keyword evidence="3" id="KW-0597">Phosphoprotein</keyword>
<evidence type="ECO:0000256" key="2">
    <source>
        <dbReference type="ARBA" id="ARBA00022450"/>
    </source>
</evidence>
<feature type="domain" description="Carrier" evidence="5">
    <location>
        <begin position="1580"/>
        <end position="1659"/>
    </location>
</feature>
<dbReference type="Gene3D" id="2.30.38.10">
    <property type="entry name" value="Luciferase, Domain 3"/>
    <property type="match status" value="1"/>
</dbReference>
<keyword evidence="7" id="KW-1185">Reference proteome</keyword>
<dbReference type="InterPro" id="IPR036736">
    <property type="entry name" value="ACP-like_sf"/>
</dbReference>
<dbReference type="SUPFAM" id="SSF47336">
    <property type="entry name" value="ACP-like"/>
    <property type="match status" value="2"/>
</dbReference>
<dbReference type="InterPro" id="IPR006162">
    <property type="entry name" value="Ppantetheine_attach_site"/>
</dbReference>
<dbReference type="InterPro" id="IPR009081">
    <property type="entry name" value="PP-bd_ACP"/>
</dbReference>
<dbReference type="Gene3D" id="3.40.50.980">
    <property type="match status" value="2"/>
</dbReference>
<dbReference type="InterPro" id="IPR025110">
    <property type="entry name" value="AMP-bd_C"/>
</dbReference>
<sequence length="1686" mass="184777">MVRARSQGPRQIHQVPSMTDAVATLPTEEAAEDFDPFAGGLIERIVPTTEAQREVWLGDRLSPEASLAYNESMRLHLKGALDTAALALALDRLVARHESLRATISPDGTQLLIGEPAPVALVEHDLSTLDPAAQKRRLEDDGVAVVLERFDLERGPLFRAALYRLSRIDHILVLSAHHVVCDGWSWGVISEDLGALYAEQIGAGPALEPAAQYSEYATWETAEADSPGMQAHVDYWLKRYAGGSLPVLELPLDHPRPPVRTFNAYRIDHVLEQPLIDGLRKFGASAGTSLFATMFSAFAAMLHRLTAQEDLVIGIAAAGQMPSEMHTLVGHCVNLLPIRVAVDAQQPFEKLAREAASTLLDAFEHQTLGYGALLKKLPVPRDPSRLPLVNVLFNVDRDAAPNDGNFPDIQVEQSTIGRRYENFELFLNITPVRGGMQMEAQYNADLYDDATIRRWLGMYETLLRAIVRDPAQAVGRLALLSDAEAHALAALQPAPTPIEGAPLMHAGFVAHAASQPGRPALRDGQHGLSYRELDERSNRLAHALRTRGMGRGERVGLCLDRGFDMFVALLAVLKSGAAYVPLDPAFPQARLDYYAEDAKLGLLLTSSAIAAAPKAWRADAAERVLLLDRDTDWLAQPATALPPGPQDAQGEDTAYVIYTSGSTGKPKGVCVPHRAVANLMQTMQREPGIGPQDRLAAVTTLSFDMAVPEVMLPLAAGAEIVIVQRETAMDGNRLRATLESEGITILQATPGMWRLLLDAQWSGPRGFRAWIGAEPVPADLSLDLMDRTSELWNLYGPTETTVWSTVWRMERPIVAARGVSIGKPMANTGVWILDANLQPCPIGVPGEICISGLGVTLGYLDRPELTAERFVTTAIDGVPTLIYRSGDRGRWRNDGLLEHLGRFDFQVKVRGYRIELGEIEARCSEIDGVARSLVVTREDQPGDVRLVAYLAPSAGAEIDLGALDRHLRARLPQYMVPQHVVTLDAFPLLPNGKVDRKALPKPSATHKDAGERLAPRNEREALVLKTMEQVLNLPGLGIRDDFFSLGGHSLLAARLTTLLSRELDRTVPLRLLFEAPTAERLAAAIDAMEGSAVPRSAPIAHVPGRTSAPLTPMQERIRFVEELHPGRPTYNAPSAHRLGGPLDVAKFKAALAIMIERQPSLRTAIGPHPQSGEPVALIAPQVAYELPVIDLGHLPADQRETELVERMHELADKPIDIHRAPMFHAALFRIADDDHAFVFVPHHLVWDGWSFDVLQSELSTIYGALVRGQDHGLPPLAVTHGDYADWYAKWLTEPEFEAQLRYWKDRFANSPTPKAPRPDMPRKAGMSGQGGAHWITVEKQLTERLREIGQRNDATLNMLTLGIYILMMSSIVDSRAIVIATPVRGREAPELEPVMGFFNNVLPLSFQVDPGLRFGEFMRYVRQELITVMSHQQIPFERLVEEPEFKERAQGVGLYQALFSFQDARERPRDIGGLTHRQMHLPQRGATDDLGIWLMDKPHGLEGAVVYNADIYKRETGAAFKERYMELLQKVAQRPDATLAELSSPEGSESAVYLQRLAAADAPAPTAAQAVAARPAQPQVLLQPEQAKLAQIWASALAIDVNDIRANDNFFDLGGDSLLAMRVVQQAEQVMGFRVEARRYVFESLGQLASAAAGTAIQAGAPAAAAESGSKRGGLLGRVLGWGRKS</sequence>
<dbReference type="SUPFAM" id="SSF56801">
    <property type="entry name" value="Acetyl-CoA synthetase-like"/>
    <property type="match status" value="1"/>
</dbReference>
<dbReference type="CDD" id="cd19531">
    <property type="entry name" value="LCL_NRPS-like"/>
    <property type="match status" value="2"/>
</dbReference>
<dbReference type="InterPro" id="IPR023213">
    <property type="entry name" value="CAT-like_dom_sf"/>
</dbReference>
<dbReference type="Gene3D" id="3.30.559.10">
    <property type="entry name" value="Chloramphenicol acetyltransferase-like domain"/>
    <property type="match status" value="2"/>
</dbReference>
<dbReference type="PROSITE" id="PS00012">
    <property type="entry name" value="PHOSPHOPANTETHEINE"/>
    <property type="match status" value="2"/>
</dbReference>
<dbReference type="InterPro" id="IPR020845">
    <property type="entry name" value="AMP-binding_CS"/>
</dbReference>
<protein>
    <recommendedName>
        <fullName evidence="5">Carrier domain-containing protein</fullName>
    </recommendedName>
</protein>
<dbReference type="NCBIfam" id="TIGR01733">
    <property type="entry name" value="AA-adenyl-dom"/>
    <property type="match status" value="1"/>
</dbReference>
<dbReference type="InterPro" id="IPR020806">
    <property type="entry name" value="PKS_PP-bd"/>
</dbReference>
<dbReference type="Pfam" id="PF00668">
    <property type="entry name" value="Condensation"/>
    <property type="match status" value="2"/>
</dbReference>
<dbReference type="Pfam" id="PF00501">
    <property type="entry name" value="AMP-binding"/>
    <property type="match status" value="1"/>
</dbReference>
<gene>
    <name evidence="6" type="ORF">GCM10023165_41030</name>
</gene>
<dbReference type="InterPro" id="IPR045851">
    <property type="entry name" value="AMP-bd_C_sf"/>
</dbReference>
<dbReference type="EMBL" id="BAABGJ010000076">
    <property type="protein sequence ID" value="GAA4352176.1"/>
    <property type="molecule type" value="Genomic_DNA"/>
</dbReference>